<accession>A0A2B7YXZ0</accession>
<gene>
    <name evidence="1" type="ORF">AJ80_01850</name>
</gene>
<comment type="caution">
    <text evidence="1">The sequence shown here is derived from an EMBL/GenBank/DDBJ whole genome shotgun (WGS) entry which is preliminary data.</text>
</comment>
<dbReference type="Proteomes" id="UP000224634">
    <property type="component" value="Unassembled WGS sequence"/>
</dbReference>
<evidence type="ECO:0000313" key="1">
    <source>
        <dbReference type="EMBL" id="PGH26536.1"/>
    </source>
</evidence>
<evidence type="ECO:0000313" key="2">
    <source>
        <dbReference type="Proteomes" id="UP000224634"/>
    </source>
</evidence>
<sequence>MKLADKIIVECDNGVATVAVVIITSFPQWDKLEFIKASVNPSLCSRLWVGSGHPRQRSVERSGCGDAAAVFNDVFGLREVKVMVEENKDVFAVHSMFVRKVRRCNRAPD</sequence>
<proteinExistence type="predicted"/>
<organism evidence="1 2">
    <name type="scientific">Polytolypa hystricis (strain UAMH7299)</name>
    <dbReference type="NCBI Taxonomy" id="1447883"/>
    <lineage>
        <taxon>Eukaryota</taxon>
        <taxon>Fungi</taxon>
        <taxon>Dikarya</taxon>
        <taxon>Ascomycota</taxon>
        <taxon>Pezizomycotina</taxon>
        <taxon>Eurotiomycetes</taxon>
        <taxon>Eurotiomycetidae</taxon>
        <taxon>Onygenales</taxon>
        <taxon>Onygenales incertae sedis</taxon>
        <taxon>Polytolypa</taxon>
    </lineage>
</organism>
<dbReference type="EMBL" id="PDNA01000016">
    <property type="protein sequence ID" value="PGH26536.1"/>
    <property type="molecule type" value="Genomic_DNA"/>
</dbReference>
<name>A0A2B7YXZ0_POLH7</name>
<keyword evidence="2" id="KW-1185">Reference proteome</keyword>
<protein>
    <submittedName>
        <fullName evidence="1">Uncharacterized protein</fullName>
    </submittedName>
</protein>
<reference evidence="1 2" key="1">
    <citation type="submission" date="2017-10" db="EMBL/GenBank/DDBJ databases">
        <title>Comparative genomics in systemic dimorphic fungi from Ajellomycetaceae.</title>
        <authorList>
            <person name="Munoz J.F."/>
            <person name="Mcewen J.G."/>
            <person name="Clay O.K."/>
            <person name="Cuomo C.A."/>
        </authorList>
    </citation>
    <scope>NUCLEOTIDE SEQUENCE [LARGE SCALE GENOMIC DNA]</scope>
    <source>
        <strain evidence="1 2">UAMH7299</strain>
    </source>
</reference>
<dbReference type="AlphaFoldDB" id="A0A2B7YXZ0"/>